<dbReference type="AlphaFoldDB" id="A0A0K2X4Z4"/>
<dbReference type="EMBL" id="CDML01000010">
    <property type="protein sequence ID" value="CRF40563.1"/>
    <property type="molecule type" value="Genomic_DNA"/>
</dbReference>
<evidence type="ECO:0000313" key="2">
    <source>
        <dbReference type="EMBL" id="CRF42701.1"/>
    </source>
</evidence>
<accession>A0A0K2X4Z4</accession>
<reference evidence="5" key="2">
    <citation type="submission" date="2014-12" db="EMBL/GenBank/DDBJ databases">
        <authorList>
            <person name="Smet A."/>
        </authorList>
    </citation>
    <scope>NUCLEOTIDE SEQUENCE [LARGE SCALE GENOMIC DNA]</scope>
</reference>
<evidence type="ECO:0000313" key="3">
    <source>
        <dbReference type="EMBL" id="CRF43807.1"/>
    </source>
</evidence>
<evidence type="ECO:0000313" key="4">
    <source>
        <dbReference type="EMBL" id="CRI32408.1"/>
    </source>
</evidence>
<gene>
    <name evidence="1" type="ORF">HAL011_03250</name>
    <name evidence="2" type="ORF">HAL013_08980</name>
    <name evidence="4" type="ORF">HAL07_08830</name>
    <name evidence="3" type="ORF">HAL09_03600</name>
</gene>
<evidence type="ECO:0000313" key="6">
    <source>
        <dbReference type="Proteomes" id="UP000041394"/>
    </source>
</evidence>
<dbReference type="EMBL" id="CDMG01000004">
    <property type="protein sequence ID" value="CRI32408.1"/>
    <property type="molecule type" value="Genomic_DNA"/>
</dbReference>
<dbReference type="Proteomes" id="UP000045175">
    <property type="component" value="Unassembled WGS sequence"/>
</dbReference>
<dbReference type="Proteomes" id="UP000038622">
    <property type="component" value="Unassembled WGS sequence"/>
</dbReference>
<protein>
    <submittedName>
        <fullName evidence="1">Uncharacterized protein</fullName>
    </submittedName>
</protein>
<dbReference type="STRING" id="1578720.HAL011_03250"/>
<dbReference type="OrthoDB" id="5339711at2"/>
<keyword evidence="5" id="KW-1185">Reference proteome</keyword>
<reference evidence="6 7" key="3">
    <citation type="submission" date="2014-12" db="EMBL/GenBank/DDBJ databases">
        <authorList>
            <person name="Jaenicke S."/>
        </authorList>
    </citation>
    <scope>NUCLEOTIDE SEQUENCE [LARGE SCALE GENOMIC DNA]</scope>
</reference>
<evidence type="ECO:0000313" key="7">
    <source>
        <dbReference type="Proteomes" id="UP000043437"/>
    </source>
</evidence>
<dbReference type="GeneID" id="82131851"/>
<proteinExistence type="predicted"/>
<reference evidence="1" key="1">
    <citation type="submission" date="2014-12" db="EMBL/GenBank/DDBJ databases">
        <title>Whole genome sequences of four Staphylococcus schleiferi canine isolates.</title>
        <authorList>
            <person name="Misic A.M."/>
            <person name="Cain C."/>
            <person name="Morris D.O."/>
            <person name="Rankin S."/>
            <person name="Beiting D."/>
        </authorList>
    </citation>
    <scope>NUCLEOTIDE SEQUENCE</scope>
    <source>
        <strain evidence="1">ASB11</strain>
        <strain evidence="2">ASB13</strain>
        <strain evidence="4">ASB7</strain>
        <strain evidence="3">ASB9</strain>
    </source>
</reference>
<sequence>MLIFGHPQIPTSPFVWVKETEQIAQTLASAVVYFHATDKKAFELSAHCSTNGVKYAVCVRSPLEWALMHNFKPSYILVEDEPKTYQELADDYLSDARVLWVIDHEGQIEQALKMRIDGVVFRPFLGF</sequence>
<dbReference type="EMBL" id="CDMH01000039">
    <property type="protein sequence ID" value="CRF42701.1"/>
    <property type="molecule type" value="Genomic_DNA"/>
</dbReference>
<dbReference type="EMBL" id="CDMN01000012">
    <property type="protein sequence ID" value="CRF43807.1"/>
    <property type="molecule type" value="Genomic_DNA"/>
</dbReference>
<organism evidence="1 5">
    <name type="scientific">Helicobacter ailurogastricus</name>
    <dbReference type="NCBI Taxonomy" id="1578720"/>
    <lineage>
        <taxon>Bacteria</taxon>
        <taxon>Pseudomonadati</taxon>
        <taxon>Campylobacterota</taxon>
        <taxon>Epsilonproteobacteria</taxon>
        <taxon>Campylobacterales</taxon>
        <taxon>Helicobacteraceae</taxon>
        <taxon>Helicobacter</taxon>
    </lineage>
</organism>
<evidence type="ECO:0000313" key="1">
    <source>
        <dbReference type="EMBL" id="CRF40563.1"/>
    </source>
</evidence>
<dbReference type="RefSeq" id="WP_053941317.1">
    <property type="nucleotide sequence ID" value="NZ_BSCV01000018.1"/>
</dbReference>
<dbReference type="Proteomes" id="UP000041394">
    <property type="component" value="Unassembled WGS sequence"/>
</dbReference>
<name>A0A0K2X4Z4_9HELI</name>
<dbReference type="Proteomes" id="UP000043437">
    <property type="component" value="Unassembled WGS sequence"/>
</dbReference>
<evidence type="ECO:0000313" key="5">
    <source>
        <dbReference type="Proteomes" id="UP000038622"/>
    </source>
</evidence>